<feature type="domain" description="DUF1549" evidence="2">
    <location>
        <begin position="163"/>
        <end position="376"/>
    </location>
</feature>
<comment type="caution">
    <text evidence="5">The sequence shown here is derived from an EMBL/GenBank/DDBJ whole genome shotgun (WGS) entry which is preliminary data.</text>
</comment>
<dbReference type="Proteomes" id="UP000004947">
    <property type="component" value="Unassembled WGS sequence"/>
</dbReference>
<keyword evidence="6" id="KW-1185">Reference proteome</keyword>
<protein>
    <recommendedName>
        <fullName evidence="7">Cytochrome c domain-containing protein</fullName>
    </recommendedName>
</protein>
<accession>A6DLB5</accession>
<dbReference type="InterPro" id="IPR011444">
    <property type="entry name" value="DUF1549"/>
</dbReference>
<sequence>MKLIQLTSLLIIIAPFAKANKGIVFFEKKIRPALEKYCYRCHSDKENKVKGGLVLDSQHGLLTGGESGPAIVPGDLGKSELWSAINYEISEMPPKEPMPDAVIADFKKWILMGAPDPRKQEKIIVKSSVSEKDIREGRNFWSMQTPEYKASQANSNAQWNQTEIDRYLYQGFQENKLSTPSTASSLNLARRLYFDLIGLPPSPGELTSFQEQYQQDPDATIYKTVQTLLQSPHFGEKWGRHWLDVARYAESTGQGRNMTYPHAWRYRDYVIDSFNQDKPYNQFIREQIAGDLIKTDSDQEWANNLVATSFLAMGSKALPEDDKRKFNAEMVDEQIDLVTRGLMGISVACARCHDHKFEAIPQSDYYAMAGIFQSTKTYYGTTPNAQNRHPSTHIKLPVSMAKNVTSPMSPNELSQLKSQLKNAEDDMQKARMARRNSRNMQNVDANQIQRDIARSQNKYFALQEKINSVDSSGQAVAYCMGVQPSTLTNAKLLERGEVHRPGQEIKRGLVQVLGPFDITINQNSNGRLELADWITSKENPLTARVMVNRIWMKLMGQAIVRSPDDFGTTGSAPTNQQLLDYLALKFMTNNWSVKSIIKSIVLSRSYRSNSEFNSDNFKLDPDNKQFWRMDKRRIEAESFRDAILQISGKISVSQPTGSQLAEKGQTTIGRANQLNIDIGAPYRSVYLPVVRDFLPDLLKTFDFPESMTTTSQREVNNNAAQALYMLNNDFVINSSQLTAERLINHSSELDKQIKTAFIICLGRSPDSGELIGARQLYQKFYQSSEMRQKNSNDRKTQSLAAIVQALFASSEFRYLN</sequence>
<feature type="domain" description="DUF1553" evidence="3">
    <location>
        <begin position="526"/>
        <end position="775"/>
    </location>
</feature>
<gene>
    <name evidence="5" type="ORF">LNTAR_20963</name>
</gene>
<dbReference type="RefSeq" id="WP_007278675.1">
    <property type="nucleotide sequence ID" value="NZ_ABCK01000008.1"/>
</dbReference>
<feature type="coiled-coil region" evidence="1">
    <location>
        <begin position="413"/>
        <end position="465"/>
    </location>
</feature>
<dbReference type="EMBL" id="ABCK01000008">
    <property type="protein sequence ID" value="EDM27717.1"/>
    <property type="molecule type" value="Genomic_DNA"/>
</dbReference>
<evidence type="ECO:0008006" key="7">
    <source>
        <dbReference type="Google" id="ProtNLM"/>
    </source>
</evidence>
<evidence type="ECO:0000259" key="2">
    <source>
        <dbReference type="Pfam" id="PF07583"/>
    </source>
</evidence>
<reference evidence="5 6" key="1">
    <citation type="journal article" date="2010" name="J. Bacteriol.">
        <title>Genome sequence of Lentisphaera araneosa HTCC2155T, the type species of the order Lentisphaerales in the phylum Lentisphaerae.</title>
        <authorList>
            <person name="Thrash J.C."/>
            <person name="Cho J.C."/>
            <person name="Vergin K.L."/>
            <person name="Morris R.M."/>
            <person name="Giovannoni S.J."/>
        </authorList>
    </citation>
    <scope>NUCLEOTIDE SEQUENCE [LARGE SCALE GENOMIC DNA]</scope>
    <source>
        <strain evidence="5 6">HTCC2155</strain>
    </source>
</reference>
<proteinExistence type="predicted"/>
<evidence type="ECO:0000259" key="3">
    <source>
        <dbReference type="Pfam" id="PF07587"/>
    </source>
</evidence>
<evidence type="ECO:0000259" key="4">
    <source>
        <dbReference type="Pfam" id="PF07635"/>
    </source>
</evidence>
<evidence type="ECO:0000313" key="5">
    <source>
        <dbReference type="EMBL" id="EDM27717.1"/>
    </source>
</evidence>
<dbReference type="Pfam" id="PF07583">
    <property type="entry name" value="PSCyt2"/>
    <property type="match status" value="1"/>
</dbReference>
<dbReference type="InterPro" id="IPR022655">
    <property type="entry name" value="DUF1553"/>
</dbReference>
<keyword evidence="1" id="KW-0175">Coiled coil</keyword>
<evidence type="ECO:0000256" key="1">
    <source>
        <dbReference type="SAM" id="Coils"/>
    </source>
</evidence>
<evidence type="ECO:0000313" key="6">
    <source>
        <dbReference type="Proteomes" id="UP000004947"/>
    </source>
</evidence>
<dbReference type="AlphaFoldDB" id="A6DLB5"/>
<dbReference type="eggNOG" id="COG2010">
    <property type="taxonomic scope" value="Bacteria"/>
</dbReference>
<dbReference type="OrthoDB" id="127107at2"/>
<dbReference type="Pfam" id="PF07587">
    <property type="entry name" value="PSD1"/>
    <property type="match status" value="1"/>
</dbReference>
<organism evidence="5 6">
    <name type="scientific">Lentisphaera araneosa HTCC2155</name>
    <dbReference type="NCBI Taxonomy" id="313628"/>
    <lineage>
        <taxon>Bacteria</taxon>
        <taxon>Pseudomonadati</taxon>
        <taxon>Lentisphaerota</taxon>
        <taxon>Lentisphaeria</taxon>
        <taxon>Lentisphaerales</taxon>
        <taxon>Lentisphaeraceae</taxon>
        <taxon>Lentisphaera</taxon>
    </lineage>
</organism>
<dbReference type="PANTHER" id="PTHR35889:SF3">
    <property type="entry name" value="F-BOX DOMAIN-CONTAINING PROTEIN"/>
    <property type="match status" value="1"/>
</dbReference>
<dbReference type="STRING" id="313628.LNTAR_20963"/>
<dbReference type="InterPro" id="IPR011429">
    <property type="entry name" value="Cyt_c_Planctomycete-type"/>
</dbReference>
<name>A6DLB5_9BACT</name>
<dbReference type="PANTHER" id="PTHR35889">
    <property type="entry name" value="CYCLOINULO-OLIGOSACCHARIDE FRUCTANOTRANSFERASE-RELATED"/>
    <property type="match status" value="1"/>
</dbReference>
<dbReference type="Pfam" id="PF07635">
    <property type="entry name" value="PSCyt1"/>
    <property type="match status" value="1"/>
</dbReference>
<feature type="domain" description="Cytochrome C Planctomycete-type" evidence="4">
    <location>
        <begin position="38"/>
        <end position="96"/>
    </location>
</feature>